<evidence type="ECO:0000259" key="6">
    <source>
        <dbReference type="PROSITE" id="PS51387"/>
    </source>
</evidence>
<dbReference type="InterPro" id="IPR036318">
    <property type="entry name" value="FAD-bd_PCMH-like_sf"/>
</dbReference>
<comment type="similarity">
    <text evidence="2">Belongs to the oxygen-dependent FAD-linked oxidoreductase family.</text>
</comment>
<dbReference type="PROSITE" id="PS00862">
    <property type="entry name" value="OX2_COVAL_FAD"/>
    <property type="match status" value="1"/>
</dbReference>
<proteinExistence type="inferred from homology"/>
<dbReference type="EMBL" id="WEGJ01000001">
    <property type="protein sequence ID" value="MQY10073.1"/>
    <property type="molecule type" value="Genomic_DNA"/>
</dbReference>
<keyword evidence="8" id="KW-1185">Reference proteome</keyword>
<organism evidence="7 8">
    <name type="scientific">Streptomyces smaragdinus</name>
    <dbReference type="NCBI Taxonomy" id="2585196"/>
    <lineage>
        <taxon>Bacteria</taxon>
        <taxon>Bacillati</taxon>
        <taxon>Actinomycetota</taxon>
        <taxon>Actinomycetes</taxon>
        <taxon>Kitasatosporales</taxon>
        <taxon>Streptomycetaceae</taxon>
        <taxon>Streptomyces</taxon>
    </lineage>
</organism>
<evidence type="ECO:0000313" key="8">
    <source>
        <dbReference type="Proteomes" id="UP000466345"/>
    </source>
</evidence>
<sequence>MTTGNHLADPAATALSACLSGQVLRPGNDDFALELDGFNLITEHDPQLIAVVDDAADVRHAVAFAADHGFPVAVQATGHGPSTAASGGLLVSTRRLRGVMVHPAARTARVEAGTRWYEVIHAAAEFGLAPLSGSSPLVGVAGYTLGGGLGLMARRYGYAADLVTALEVVTADGQFRRVTADRDAELFWALRGGKGNFGVVTALEFDLVPVGRLFGGGLFFPGESAGEVLHAWRAWTEGVPDEMTSSLALLRLPDVETVPGFLRGRLTAHLRIAYLGPAESGDRLIAPLREAAPLIVDTVGEMPYTRCGEIHNDPCEPIPYNERSMMLRELDDAGADMLLKLAGPGADCIDMVVELRHLGGATGRPPAVPSAVDHRDAAFALSTVSLPDGRPPLVVDAMAPWGTGLRFLNFLASPDTAGLARSGYAPDTWARLRAVKARVDPDNLFRFNHNIPPAPAT</sequence>
<dbReference type="InterPro" id="IPR012951">
    <property type="entry name" value="BBE"/>
</dbReference>
<keyword evidence="3" id="KW-0285">Flavoprotein</keyword>
<dbReference type="InterPro" id="IPR016169">
    <property type="entry name" value="FAD-bd_PCMH_sub2"/>
</dbReference>
<dbReference type="InterPro" id="IPR016166">
    <property type="entry name" value="FAD-bd_PCMH"/>
</dbReference>
<keyword evidence="4" id="KW-0274">FAD</keyword>
<dbReference type="Gene3D" id="3.30.465.10">
    <property type="match status" value="1"/>
</dbReference>
<dbReference type="InterPro" id="IPR016167">
    <property type="entry name" value="FAD-bd_PCMH_sub1"/>
</dbReference>
<dbReference type="RefSeq" id="WP_153449442.1">
    <property type="nucleotide sequence ID" value="NZ_WEGJ01000001.1"/>
</dbReference>
<evidence type="ECO:0000256" key="1">
    <source>
        <dbReference type="ARBA" id="ARBA00001974"/>
    </source>
</evidence>
<dbReference type="Pfam" id="PF01565">
    <property type="entry name" value="FAD_binding_4"/>
    <property type="match status" value="1"/>
</dbReference>
<dbReference type="Gene3D" id="3.30.43.10">
    <property type="entry name" value="Uridine Diphospho-n-acetylenolpyruvylglucosamine Reductase, domain 2"/>
    <property type="match status" value="1"/>
</dbReference>
<gene>
    <name evidence="7" type="primary">mcrA_1</name>
    <name evidence="7" type="ORF">SRB5_01770</name>
</gene>
<dbReference type="GO" id="GO:0016491">
    <property type="term" value="F:oxidoreductase activity"/>
    <property type="evidence" value="ECO:0007669"/>
    <property type="project" value="UniProtKB-KW"/>
</dbReference>
<dbReference type="NCBIfam" id="NF041227">
    <property type="entry name" value="BagG_FevA2"/>
    <property type="match status" value="1"/>
</dbReference>
<evidence type="ECO:0000256" key="5">
    <source>
        <dbReference type="ARBA" id="ARBA00023002"/>
    </source>
</evidence>
<dbReference type="EC" id="1.5.3.-" evidence="7"/>
<comment type="caution">
    <text evidence="7">The sequence shown here is derived from an EMBL/GenBank/DDBJ whole genome shotgun (WGS) entry which is preliminary data.</text>
</comment>
<keyword evidence="5 7" id="KW-0560">Oxidoreductase</keyword>
<dbReference type="OrthoDB" id="9775082at2"/>
<dbReference type="Gene3D" id="3.40.462.20">
    <property type="match status" value="1"/>
</dbReference>
<dbReference type="Proteomes" id="UP000466345">
    <property type="component" value="Unassembled WGS sequence"/>
</dbReference>
<accession>A0A7K0C9K7</accession>
<dbReference type="PANTHER" id="PTHR42973">
    <property type="entry name" value="BINDING OXIDOREDUCTASE, PUTATIVE (AFU_ORTHOLOGUE AFUA_1G17690)-RELATED"/>
    <property type="match status" value="1"/>
</dbReference>
<dbReference type="InterPro" id="IPR006093">
    <property type="entry name" value="Oxy_OxRdtase_FAD_BS"/>
</dbReference>
<dbReference type="GO" id="GO:0071949">
    <property type="term" value="F:FAD binding"/>
    <property type="evidence" value="ECO:0007669"/>
    <property type="project" value="InterPro"/>
</dbReference>
<dbReference type="SUPFAM" id="SSF56176">
    <property type="entry name" value="FAD-binding/transporter-associated domain-like"/>
    <property type="match status" value="1"/>
</dbReference>
<dbReference type="PROSITE" id="PS51387">
    <property type="entry name" value="FAD_PCMH"/>
    <property type="match status" value="1"/>
</dbReference>
<dbReference type="InterPro" id="IPR006094">
    <property type="entry name" value="Oxid_FAD_bind_N"/>
</dbReference>
<name>A0A7K0C9K7_9ACTN</name>
<reference evidence="7 8" key="1">
    <citation type="submission" date="2019-10" db="EMBL/GenBank/DDBJ databases">
        <title>Streptomyces smaragdinus sp. nov. and Streptomyces fabii sp. nov., isolated from the gut of fungus growing-termite Macrotermes natalensis.</title>
        <authorList>
            <person name="Schwitalla J."/>
            <person name="Benndorf R."/>
            <person name="Martin K."/>
            <person name="De Beer W."/>
            <person name="Kaster A.-K."/>
            <person name="Vollmers J."/>
            <person name="Poulsen M."/>
            <person name="Beemelmanns C."/>
        </authorList>
    </citation>
    <scope>NUCLEOTIDE SEQUENCE [LARGE SCALE GENOMIC DNA]</scope>
    <source>
        <strain evidence="7 8">RB5</strain>
    </source>
</reference>
<feature type="domain" description="FAD-binding PCMH-type" evidence="6">
    <location>
        <begin position="42"/>
        <end position="210"/>
    </location>
</feature>
<evidence type="ECO:0000313" key="7">
    <source>
        <dbReference type="EMBL" id="MQY10073.1"/>
    </source>
</evidence>
<dbReference type="PANTHER" id="PTHR42973:SF39">
    <property type="entry name" value="FAD-BINDING PCMH-TYPE DOMAIN-CONTAINING PROTEIN"/>
    <property type="match status" value="1"/>
</dbReference>
<protein>
    <submittedName>
        <fullName evidence="7">Mitomycin radical oxidase</fullName>
        <ecNumber evidence="7">1.5.3.-</ecNumber>
    </submittedName>
</protein>
<evidence type="ECO:0000256" key="2">
    <source>
        <dbReference type="ARBA" id="ARBA00005466"/>
    </source>
</evidence>
<evidence type="ECO:0000256" key="4">
    <source>
        <dbReference type="ARBA" id="ARBA00022827"/>
    </source>
</evidence>
<dbReference type="InterPro" id="IPR050416">
    <property type="entry name" value="FAD-linked_Oxidoreductase"/>
</dbReference>
<evidence type="ECO:0000256" key="3">
    <source>
        <dbReference type="ARBA" id="ARBA00022630"/>
    </source>
</evidence>
<comment type="cofactor">
    <cofactor evidence="1">
        <name>FAD</name>
        <dbReference type="ChEBI" id="CHEBI:57692"/>
    </cofactor>
</comment>
<dbReference type="AlphaFoldDB" id="A0A7K0C9K7"/>
<dbReference type="Pfam" id="PF08031">
    <property type="entry name" value="BBE"/>
    <property type="match status" value="1"/>
</dbReference>